<dbReference type="InterPro" id="IPR048011">
    <property type="entry name" value="NTP-PPase_MazG-like_C"/>
</dbReference>
<feature type="domain" description="NTP pyrophosphohydrolase MazG-like" evidence="1">
    <location>
        <begin position="36"/>
        <end position="109"/>
    </location>
</feature>
<dbReference type="GO" id="GO:0046081">
    <property type="term" value="P:dUTP catabolic process"/>
    <property type="evidence" value="ECO:0007669"/>
    <property type="project" value="TreeGrafter"/>
</dbReference>
<dbReference type="Pfam" id="PF03819">
    <property type="entry name" value="MazG"/>
    <property type="match status" value="2"/>
</dbReference>
<evidence type="ECO:0000259" key="1">
    <source>
        <dbReference type="Pfam" id="PF03819"/>
    </source>
</evidence>
<dbReference type="InterPro" id="IPR004518">
    <property type="entry name" value="MazG-like_dom"/>
</dbReference>
<dbReference type="PANTHER" id="PTHR30522">
    <property type="entry name" value="NUCLEOSIDE TRIPHOSPHATE PYROPHOSPHOHYDROLASE"/>
    <property type="match status" value="1"/>
</dbReference>
<dbReference type="GO" id="GO:0046047">
    <property type="term" value="P:TTP catabolic process"/>
    <property type="evidence" value="ECO:0007669"/>
    <property type="project" value="TreeGrafter"/>
</dbReference>
<dbReference type="SUPFAM" id="SSF101386">
    <property type="entry name" value="all-alpha NTP pyrophosphatases"/>
    <property type="match status" value="2"/>
</dbReference>
<dbReference type="CDD" id="cd11529">
    <property type="entry name" value="NTP-PPase_MazG_Cterm"/>
    <property type="match status" value="1"/>
</dbReference>
<dbReference type="CDD" id="cd11528">
    <property type="entry name" value="NTP-PPase_MazG_Nterm"/>
    <property type="match status" value="1"/>
</dbReference>
<reference evidence="2" key="1">
    <citation type="submission" date="2021-10" db="EMBL/GenBank/DDBJ databases">
        <title>The diversity and Nitrogen Metabolism of Culturable Nitrate-Utilizing Bacteria Within the Oxygen Minimum Zone of the Changjiang (Yangtze River)Estuary.</title>
        <authorList>
            <person name="Zhang D."/>
            <person name="Zheng J."/>
            <person name="Liu S."/>
            <person name="He W."/>
        </authorList>
    </citation>
    <scope>NUCLEOTIDE SEQUENCE</scope>
    <source>
        <strain evidence="2">FXH-223</strain>
    </source>
</reference>
<sequence>MPDNPQPSPEAAIAELLSIMARLRDPDGGCPWDLKQTFDTVVPYTIEEAFEVAEAVARRDYPELREELGDLLLQVVFHSQMAREQGLFDFAEVVAVLNEKMVRRHPHVFGEVEAADESAVKVNWEAIKADERARKGREHRSAVDGVPDGLPALQRACKLQKKASKVGFDWRQAGPVREQVGLELAELDQALLEGDRDAIEDELGDVFFTLVNLARHLKLDPDLALRRASDKFEQRFRQVEALADAPLSDYDEAALDGLWREAKKRL</sequence>
<dbReference type="Proteomes" id="UP001108027">
    <property type="component" value="Unassembled WGS sequence"/>
</dbReference>
<dbReference type="GO" id="GO:0046061">
    <property type="term" value="P:dATP catabolic process"/>
    <property type="evidence" value="ECO:0007669"/>
    <property type="project" value="TreeGrafter"/>
</dbReference>
<dbReference type="AlphaFoldDB" id="A0A9Q3UJ47"/>
<dbReference type="Gene3D" id="1.10.287.1080">
    <property type="entry name" value="MazG-like"/>
    <property type="match status" value="2"/>
</dbReference>
<dbReference type="GO" id="GO:0046052">
    <property type="term" value="P:UTP catabolic process"/>
    <property type="evidence" value="ECO:0007669"/>
    <property type="project" value="TreeGrafter"/>
</dbReference>
<accession>A0A9Q3UJ47</accession>
<comment type="caution">
    <text evidence="2">The sequence shown here is derived from an EMBL/GenBank/DDBJ whole genome shotgun (WGS) entry which is preliminary data.</text>
</comment>
<keyword evidence="3" id="KW-1185">Reference proteome</keyword>
<dbReference type="InterPro" id="IPR011551">
    <property type="entry name" value="NTP_PyrPHydrolase_MazG"/>
</dbReference>
<evidence type="ECO:0000313" key="2">
    <source>
        <dbReference type="EMBL" id="MCC4307932.1"/>
    </source>
</evidence>
<dbReference type="RefSeq" id="WP_228233289.1">
    <property type="nucleotide sequence ID" value="NZ_JAJGNA010000004.1"/>
</dbReference>
<dbReference type="GO" id="GO:0047429">
    <property type="term" value="F:nucleoside triphosphate diphosphatase activity"/>
    <property type="evidence" value="ECO:0007669"/>
    <property type="project" value="UniProtKB-EC"/>
</dbReference>
<dbReference type="PANTHER" id="PTHR30522:SF0">
    <property type="entry name" value="NUCLEOSIDE TRIPHOSPHATE PYROPHOSPHOHYDROLASE"/>
    <property type="match status" value="1"/>
</dbReference>
<feature type="domain" description="NTP pyrophosphohydrolase MazG-like" evidence="1">
    <location>
        <begin position="183"/>
        <end position="238"/>
    </location>
</feature>
<protein>
    <submittedName>
        <fullName evidence="2">Nucleoside triphosphate pyrophosphohydrolase</fullName>
        <ecNumber evidence="2">3.6.1.9</ecNumber>
    </submittedName>
</protein>
<organism evidence="2 3">
    <name type="scientific">Alloalcanivorax marinus</name>
    <dbReference type="NCBI Taxonomy" id="1177169"/>
    <lineage>
        <taxon>Bacteria</taxon>
        <taxon>Pseudomonadati</taxon>
        <taxon>Pseudomonadota</taxon>
        <taxon>Gammaproteobacteria</taxon>
        <taxon>Oceanospirillales</taxon>
        <taxon>Alcanivoracaceae</taxon>
        <taxon>Alloalcanivorax</taxon>
    </lineage>
</organism>
<dbReference type="EC" id="3.6.1.9" evidence="2"/>
<evidence type="ECO:0000313" key="3">
    <source>
        <dbReference type="Proteomes" id="UP001108027"/>
    </source>
</evidence>
<dbReference type="GO" id="GO:0046076">
    <property type="term" value="P:dTTP catabolic process"/>
    <property type="evidence" value="ECO:0007669"/>
    <property type="project" value="TreeGrafter"/>
</dbReference>
<name>A0A9Q3UJ47_9GAMM</name>
<dbReference type="NCBIfam" id="TIGR00444">
    <property type="entry name" value="mazG"/>
    <property type="match status" value="1"/>
</dbReference>
<gene>
    <name evidence="2" type="primary">mazG</name>
    <name evidence="2" type="ORF">LL252_05055</name>
</gene>
<dbReference type="NCBIfam" id="NF007113">
    <property type="entry name" value="PRK09562.1"/>
    <property type="match status" value="1"/>
</dbReference>
<dbReference type="InterPro" id="IPR048015">
    <property type="entry name" value="NTP-PPase_MazG-like_N"/>
</dbReference>
<proteinExistence type="predicted"/>
<dbReference type="EMBL" id="JAJGNA010000004">
    <property type="protein sequence ID" value="MCC4307932.1"/>
    <property type="molecule type" value="Genomic_DNA"/>
</dbReference>
<dbReference type="GO" id="GO:0006203">
    <property type="term" value="P:dGTP catabolic process"/>
    <property type="evidence" value="ECO:0007669"/>
    <property type="project" value="TreeGrafter"/>
</dbReference>
<dbReference type="FunFam" id="1.10.287.1080:FF:000001">
    <property type="entry name" value="Nucleoside triphosphate pyrophosphohydrolase"/>
    <property type="match status" value="1"/>
</dbReference>
<keyword evidence="2" id="KW-0378">Hydrolase</keyword>
<dbReference type="GO" id="GO:0006950">
    <property type="term" value="P:response to stress"/>
    <property type="evidence" value="ECO:0007669"/>
    <property type="project" value="UniProtKB-ARBA"/>
</dbReference>